<evidence type="ECO:0000256" key="4">
    <source>
        <dbReference type="ARBA" id="ARBA00022692"/>
    </source>
</evidence>
<dbReference type="Pfam" id="PF20730">
    <property type="entry name" value="YetF_N"/>
    <property type="match status" value="1"/>
</dbReference>
<evidence type="ECO:0000256" key="3">
    <source>
        <dbReference type="ARBA" id="ARBA00022475"/>
    </source>
</evidence>
<dbReference type="Pfam" id="PF04239">
    <property type="entry name" value="DUF421"/>
    <property type="match status" value="1"/>
</dbReference>
<feature type="transmembrane region" description="Helical" evidence="7">
    <location>
        <begin position="7"/>
        <end position="26"/>
    </location>
</feature>
<feature type="domain" description="YetF-like N-terminal transmembrane" evidence="9">
    <location>
        <begin position="4"/>
        <end position="79"/>
    </location>
</feature>
<keyword evidence="4 7" id="KW-0812">Transmembrane</keyword>
<dbReference type="Gene3D" id="3.30.240.20">
    <property type="entry name" value="bsu07140 like domains"/>
    <property type="match status" value="2"/>
</dbReference>
<dbReference type="InterPro" id="IPR023090">
    <property type="entry name" value="UPF0702_alpha/beta_dom_sf"/>
</dbReference>
<dbReference type="EMBL" id="AZFT01000004">
    <property type="protein sequence ID" value="KRL87279.1"/>
    <property type="molecule type" value="Genomic_DNA"/>
</dbReference>
<dbReference type="Proteomes" id="UP000051324">
    <property type="component" value="Unassembled WGS sequence"/>
</dbReference>
<evidence type="ECO:0000259" key="9">
    <source>
        <dbReference type="Pfam" id="PF20730"/>
    </source>
</evidence>
<evidence type="ECO:0000256" key="1">
    <source>
        <dbReference type="ARBA" id="ARBA00004651"/>
    </source>
</evidence>
<dbReference type="AlphaFoldDB" id="A0A0R1U1K9"/>
<evidence type="ECO:0000313" key="10">
    <source>
        <dbReference type="EMBL" id="KRL87279.1"/>
    </source>
</evidence>
<keyword evidence="11" id="KW-1185">Reference proteome</keyword>
<evidence type="ECO:0000256" key="2">
    <source>
        <dbReference type="ARBA" id="ARBA00006448"/>
    </source>
</evidence>
<keyword evidence="6 7" id="KW-0472">Membrane</keyword>
<dbReference type="RefSeq" id="WP_056957195.1">
    <property type="nucleotide sequence ID" value="NZ_AZFT01000004.1"/>
</dbReference>
<dbReference type="GO" id="GO:0005886">
    <property type="term" value="C:plasma membrane"/>
    <property type="evidence" value="ECO:0007669"/>
    <property type="project" value="UniProtKB-SubCell"/>
</dbReference>
<feature type="domain" description="YetF C-terminal" evidence="8">
    <location>
        <begin position="82"/>
        <end position="200"/>
    </location>
</feature>
<gene>
    <name evidence="10" type="ORF">FC32_GL001701</name>
</gene>
<comment type="subcellular location">
    <subcellularLocation>
        <location evidence="1">Cell membrane</location>
        <topology evidence="1">Multi-pass membrane protein</topology>
    </subcellularLocation>
</comment>
<feature type="transmembrane region" description="Helical" evidence="7">
    <location>
        <begin position="59"/>
        <end position="79"/>
    </location>
</feature>
<dbReference type="InterPro" id="IPR007353">
    <property type="entry name" value="DUF421"/>
</dbReference>
<proteinExistence type="inferred from homology"/>
<comment type="caution">
    <text evidence="10">The sequence shown here is derived from an EMBL/GenBank/DDBJ whole genome shotgun (WGS) entry which is preliminary data.</text>
</comment>
<keyword evidence="3" id="KW-1003">Cell membrane</keyword>
<name>A0A0R1U1K9_9LACO</name>
<dbReference type="PATRIC" id="fig|1423724.4.peg.1774"/>
<accession>A0A0R1U1K9</accession>
<organism evidence="10 11">
    <name type="scientific">Ligilactobacillus apodemi DSM 16634 = JCM 16172</name>
    <dbReference type="NCBI Taxonomy" id="1423724"/>
    <lineage>
        <taxon>Bacteria</taxon>
        <taxon>Bacillati</taxon>
        <taxon>Bacillota</taxon>
        <taxon>Bacilli</taxon>
        <taxon>Lactobacillales</taxon>
        <taxon>Lactobacillaceae</taxon>
        <taxon>Ligilactobacillus</taxon>
    </lineage>
</organism>
<reference evidence="10 11" key="1">
    <citation type="journal article" date="2015" name="Genome Announc.">
        <title>Expanding the biotechnology potential of lactobacilli through comparative genomics of 213 strains and associated genera.</title>
        <authorList>
            <person name="Sun Z."/>
            <person name="Harris H.M."/>
            <person name="McCann A."/>
            <person name="Guo C."/>
            <person name="Argimon S."/>
            <person name="Zhang W."/>
            <person name="Yang X."/>
            <person name="Jeffery I.B."/>
            <person name="Cooney J.C."/>
            <person name="Kagawa T.F."/>
            <person name="Liu W."/>
            <person name="Song Y."/>
            <person name="Salvetti E."/>
            <person name="Wrobel A."/>
            <person name="Rasinkangas P."/>
            <person name="Parkhill J."/>
            <person name="Rea M.C."/>
            <person name="O'Sullivan O."/>
            <person name="Ritari J."/>
            <person name="Douillard F.P."/>
            <person name="Paul Ross R."/>
            <person name="Yang R."/>
            <person name="Briner A.E."/>
            <person name="Felis G.E."/>
            <person name="de Vos W.M."/>
            <person name="Barrangou R."/>
            <person name="Klaenhammer T.R."/>
            <person name="Caufield P.W."/>
            <person name="Cui Y."/>
            <person name="Zhang H."/>
            <person name="O'Toole P.W."/>
        </authorList>
    </citation>
    <scope>NUCLEOTIDE SEQUENCE [LARGE SCALE GENOMIC DNA]</scope>
    <source>
        <strain evidence="10 11">DSM 16634</strain>
    </source>
</reference>
<dbReference type="InterPro" id="IPR048454">
    <property type="entry name" value="YetF_N"/>
</dbReference>
<evidence type="ECO:0000259" key="8">
    <source>
        <dbReference type="Pfam" id="PF04239"/>
    </source>
</evidence>
<evidence type="ECO:0000313" key="11">
    <source>
        <dbReference type="Proteomes" id="UP000051324"/>
    </source>
</evidence>
<dbReference type="STRING" id="1423724.FC32_GL001701"/>
<dbReference type="PANTHER" id="PTHR34582:SF6">
    <property type="entry name" value="UPF0702 TRANSMEMBRANE PROTEIN YCAP"/>
    <property type="match status" value="1"/>
</dbReference>
<evidence type="ECO:0008006" key="12">
    <source>
        <dbReference type="Google" id="ProtNLM"/>
    </source>
</evidence>
<protein>
    <recommendedName>
        <fullName evidence="12">DUF421 domain-containing protein</fullName>
    </recommendedName>
</protein>
<dbReference type="PANTHER" id="PTHR34582">
    <property type="entry name" value="UPF0702 TRANSMEMBRANE PROTEIN YCAP"/>
    <property type="match status" value="1"/>
</dbReference>
<evidence type="ECO:0000256" key="6">
    <source>
        <dbReference type="ARBA" id="ARBA00023136"/>
    </source>
</evidence>
<dbReference type="eggNOG" id="COG2323">
    <property type="taxonomic scope" value="Bacteria"/>
</dbReference>
<keyword evidence="5 7" id="KW-1133">Transmembrane helix</keyword>
<evidence type="ECO:0000256" key="7">
    <source>
        <dbReference type="SAM" id="Phobius"/>
    </source>
</evidence>
<comment type="similarity">
    <text evidence="2">Belongs to the UPF0702 family.</text>
</comment>
<evidence type="ECO:0000256" key="5">
    <source>
        <dbReference type="ARBA" id="ARBA00022989"/>
    </source>
</evidence>
<sequence>MDFYMTVLIKFILGLLCIILQINLVGKSNLAPVTPLDQVQNYVLGGIIGGIIYSESVTVFQFLMVLLMWTLVVMVLQFLKNHNHLAKALVDGRPVILIRNGQIEVENCLRRGVTADELMFRLRMNGIYELARVKRAVLEQNGQLTILEYGDKESIRYPLISDGIVNLDVLEMTSHDEEWLENQLKFKGFASASEIFLAEYISGQLRVISYPKK</sequence>